<proteinExistence type="predicted"/>
<evidence type="ECO:0000256" key="1">
    <source>
        <dbReference type="SAM" id="Phobius"/>
    </source>
</evidence>
<protein>
    <submittedName>
        <fullName evidence="2">YPR109W-like protein</fullName>
    </submittedName>
</protein>
<comment type="caution">
    <text evidence="2">The sequence shown here is derived from an EMBL/GenBank/DDBJ whole genome shotgun (WGS) entry which is preliminary data.</text>
</comment>
<dbReference type="HOGENOM" id="CLU_957155_0_0_1"/>
<dbReference type="PhylomeDB" id="H0H2H1"/>
<keyword evidence="1" id="KW-1133">Transmembrane helix</keyword>
<evidence type="ECO:0000313" key="3">
    <source>
        <dbReference type="Proteomes" id="UP000009009"/>
    </source>
</evidence>
<dbReference type="OrthoDB" id="4068068at2759"/>
<keyword evidence="3" id="KW-1185">Reference proteome</keyword>
<dbReference type="AlphaFoldDB" id="H0H2H1"/>
<dbReference type="Proteomes" id="UP000009009">
    <property type="component" value="Unassembled WGS sequence"/>
</dbReference>
<accession>H0H2H1</accession>
<sequence length="299" mass="33454">MDNFEGSAEENLTLGNRRVYELRKRNFQRNLVNNLSYLGYILISLEYIKYDRTVWTLVIRGMVQSLISSPFPSDAKLRRLATFDTDRNTTGVTNLPGGRSFRLPGMFGTEVLADASNEAEQQEHDDAAIVSIKKQIRRFLFHGCLSLNMLFIVLTILFPIDFLEPLGGHEPVGDGPKNTPSPFSNSNGLLLGERRGGLFLQMIGERLPKSNFSGNLGLVMFEFSILIVQFTLFSLTCVVLADLDLQEPEKLDSMKSDGYDGSVVVARIPLNKTLSTVLDDGRYIDENANSLRYTHGFNG</sequence>
<dbReference type="EMBL" id="AGVY01000388">
    <property type="protein sequence ID" value="EHM99775.1"/>
    <property type="molecule type" value="Genomic_DNA"/>
</dbReference>
<keyword evidence="1" id="KW-0812">Transmembrane</keyword>
<name>H0H2H1_SACCK</name>
<evidence type="ECO:0000313" key="2">
    <source>
        <dbReference type="EMBL" id="EHM99775.1"/>
    </source>
</evidence>
<feature type="transmembrane region" description="Helical" evidence="1">
    <location>
        <begin position="216"/>
        <end position="241"/>
    </location>
</feature>
<keyword evidence="1" id="KW-0472">Membrane</keyword>
<reference evidence="2 3" key="1">
    <citation type="journal article" date="2012" name="FEMS Yeast Res.">
        <title>The genome sequence of the wine yeast VIN7 reveals an allotriploid hybrid genome with Saccharomyces cerevisiae and Saccharomyces kudriavzevii origins.</title>
        <authorList>
            <person name="Borneman A.R."/>
            <person name="Desany B.A."/>
            <person name="Riches D."/>
            <person name="Affourtit J.P."/>
            <person name="Forgan A.H."/>
            <person name="Pretorius I.S."/>
            <person name="Egholm M."/>
            <person name="Chambers P.J."/>
        </authorList>
    </citation>
    <scope>NUCLEOTIDE SEQUENCE [LARGE SCALE GENOMIC DNA]</scope>
    <source>
        <strain evidence="2 3">VIN7</strain>
    </source>
</reference>
<gene>
    <name evidence="2" type="ORF">VIN7_10536</name>
</gene>
<organism evidence="2 3">
    <name type="scientific">Saccharomyces cerevisiae x Saccharomyces kudriavzevii (strain VIN7)</name>
    <name type="common">Yeast</name>
    <dbReference type="NCBI Taxonomy" id="1095631"/>
    <lineage>
        <taxon>Eukaryota</taxon>
        <taxon>Fungi</taxon>
        <taxon>Dikarya</taxon>
        <taxon>Ascomycota</taxon>
        <taxon>Saccharomycotina</taxon>
        <taxon>Saccharomycetes</taxon>
        <taxon>Saccharomycetales</taxon>
        <taxon>Saccharomycetaceae</taxon>
        <taxon>Saccharomyces</taxon>
    </lineage>
</organism>
<feature type="transmembrane region" description="Helical" evidence="1">
    <location>
        <begin position="139"/>
        <end position="160"/>
    </location>
</feature>